<feature type="transmembrane region" description="Helical" evidence="1">
    <location>
        <begin position="185"/>
        <end position="204"/>
    </location>
</feature>
<dbReference type="PANTHER" id="PTHR30590">
    <property type="entry name" value="INNER MEMBRANE PROTEIN"/>
    <property type="match status" value="1"/>
</dbReference>
<feature type="transmembrane region" description="Helical" evidence="1">
    <location>
        <begin position="299"/>
        <end position="319"/>
    </location>
</feature>
<evidence type="ECO:0000259" key="2">
    <source>
        <dbReference type="Pfam" id="PF04235"/>
    </source>
</evidence>
<proteinExistence type="predicted"/>
<keyword evidence="1" id="KW-0812">Transmembrane</keyword>
<name>A0ABQ3BEA3_9GAMM</name>
<keyword evidence="1" id="KW-1133">Transmembrane helix</keyword>
<protein>
    <submittedName>
        <fullName evidence="3">Transporter</fullName>
    </submittedName>
</protein>
<dbReference type="InterPro" id="IPR052529">
    <property type="entry name" value="Bact_Transport_Assoc"/>
</dbReference>
<feature type="transmembrane region" description="Helical" evidence="1">
    <location>
        <begin position="64"/>
        <end position="82"/>
    </location>
</feature>
<accession>A0ABQ3BEA3</accession>
<sequence length="373" mass="42711">MGLFLVHSIELFELYWQNPVESKVHDVIFFLFAGKAYAIFAMLFGISFFIIMDKQAQKGVDFRLRFAWRLLILFALGTLNSMVYSGEVLQVLAGYGFFLILLYRVPTKWLIALAILFLLTPNLIYHYWAAMNNLPGANDKLLSSVLYEHTGEMWTTGSLTEVLAFNVTTGSLAKWFFFFDGARGFQLFGLFFIGLVLGRIGFLVHPIKFTHVRKTLFVFAILAAIGLFALQQYLNTPAIKAQWPTTGNAKWFLDEMVNGYFCVAFMTILVLSFIAIYLKPLGQKVLDVLAPVGRMSLTIYVSQSLCSVPFFYGYGLHMYDKLSQAQALMIGMAFFSLQVLFAHWWLKRFHYGPLEWVWRAATYLTTNVPFVKR</sequence>
<feature type="transmembrane region" description="Helical" evidence="1">
    <location>
        <begin position="325"/>
        <end position="346"/>
    </location>
</feature>
<feature type="transmembrane region" description="Helical" evidence="1">
    <location>
        <begin position="216"/>
        <end position="234"/>
    </location>
</feature>
<feature type="transmembrane region" description="Helical" evidence="1">
    <location>
        <begin position="110"/>
        <end position="128"/>
    </location>
</feature>
<feature type="transmembrane region" description="Helical" evidence="1">
    <location>
        <begin position="257"/>
        <end position="278"/>
    </location>
</feature>
<evidence type="ECO:0000313" key="3">
    <source>
        <dbReference type="EMBL" id="GGY86585.1"/>
    </source>
</evidence>
<evidence type="ECO:0000256" key="1">
    <source>
        <dbReference type="SAM" id="Phobius"/>
    </source>
</evidence>
<comment type="caution">
    <text evidence="3">The sequence shown here is derived from an EMBL/GenBank/DDBJ whole genome shotgun (WGS) entry which is preliminary data.</text>
</comment>
<keyword evidence="4" id="KW-1185">Reference proteome</keyword>
<evidence type="ECO:0000313" key="4">
    <source>
        <dbReference type="Proteomes" id="UP000619761"/>
    </source>
</evidence>
<keyword evidence="1" id="KW-0472">Membrane</keyword>
<organism evidence="3 4">
    <name type="scientific">Cellvibrio zantedeschiae</name>
    <dbReference type="NCBI Taxonomy" id="1237077"/>
    <lineage>
        <taxon>Bacteria</taxon>
        <taxon>Pseudomonadati</taxon>
        <taxon>Pseudomonadota</taxon>
        <taxon>Gammaproteobacteria</taxon>
        <taxon>Cellvibrionales</taxon>
        <taxon>Cellvibrionaceae</taxon>
        <taxon>Cellvibrio</taxon>
    </lineage>
</organism>
<feature type="transmembrane region" description="Helical" evidence="1">
    <location>
        <begin position="88"/>
        <end position="105"/>
    </location>
</feature>
<dbReference type="PANTHER" id="PTHR30590:SF2">
    <property type="entry name" value="INNER MEMBRANE PROTEIN"/>
    <property type="match status" value="1"/>
</dbReference>
<gene>
    <name evidence="3" type="ORF">GCM10011613_34670</name>
</gene>
<dbReference type="InterPro" id="IPR007349">
    <property type="entry name" value="DUF418"/>
</dbReference>
<dbReference type="Proteomes" id="UP000619761">
    <property type="component" value="Unassembled WGS sequence"/>
</dbReference>
<feature type="transmembrane region" description="Helical" evidence="1">
    <location>
        <begin position="27"/>
        <end position="52"/>
    </location>
</feature>
<reference evidence="4" key="1">
    <citation type="journal article" date="2019" name="Int. J. Syst. Evol. Microbiol.">
        <title>The Global Catalogue of Microorganisms (GCM) 10K type strain sequencing project: providing services to taxonomists for standard genome sequencing and annotation.</title>
        <authorList>
            <consortium name="The Broad Institute Genomics Platform"/>
            <consortium name="The Broad Institute Genome Sequencing Center for Infectious Disease"/>
            <person name="Wu L."/>
            <person name="Ma J."/>
        </authorList>
    </citation>
    <scope>NUCLEOTIDE SEQUENCE [LARGE SCALE GENOMIC DNA]</scope>
    <source>
        <strain evidence="4">KCTC 32239</strain>
    </source>
</reference>
<dbReference type="EMBL" id="BMYZ01000004">
    <property type="protein sequence ID" value="GGY86585.1"/>
    <property type="molecule type" value="Genomic_DNA"/>
</dbReference>
<feature type="domain" description="DUF418" evidence="2">
    <location>
        <begin position="197"/>
        <end position="364"/>
    </location>
</feature>
<dbReference type="Pfam" id="PF04235">
    <property type="entry name" value="DUF418"/>
    <property type="match status" value="1"/>
</dbReference>